<dbReference type="PANTHER" id="PTHR38011">
    <property type="entry name" value="DIHYDROFOLATE REDUCTASE FAMILY PROTEIN (AFU_ORTHOLOGUE AFUA_8G06820)"/>
    <property type="match status" value="1"/>
</dbReference>
<dbReference type="InterPro" id="IPR002734">
    <property type="entry name" value="RibDG_C"/>
</dbReference>
<organism evidence="2 3">
    <name type="scientific">Proteiniclasticum ruminis</name>
    <dbReference type="NCBI Taxonomy" id="398199"/>
    <lineage>
        <taxon>Bacteria</taxon>
        <taxon>Bacillati</taxon>
        <taxon>Bacillota</taxon>
        <taxon>Clostridia</taxon>
        <taxon>Eubacteriales</taxon>
        <taxon>Clostridiaceae</taxon>
        <taxon>Proteiniclasticum</taxon>
    </lineage>
</organism>
<dbReference type="PANTHER" id="PTHR38011:SF11">
    <property type="entry name" value="2,5-DIAMINO-6-RIBOSYLAMINO-4(3H)-PYRIMIDINONE 5'-PHOSPHATE REDUCTASE"/>
    <property type="match status" value="1"/>
</dbReference>
<dbReference type="InterPro" id="IPR024072">
    <property type="entry name" value="DHFR-like_dom_sf"/>
</dbReference>
<dbReference type="Pfam" id="PF01872">
    <property type="entry name" value="RibD_C"/>
    <property type="match status" value="1"/>
</dbReference>
<reference evidence="2 3" key="1">
    <citation type="submission" date="2016-10" db="EMBL/GenBank/DDBJ databases">
        <authorList>
            <person name="de Groot N.N."/>
        </authorList>
    </citation>
    <scope>NUCLEOTIDE SEQUENCE [LARGE SCALE GENOMIC DNA]</scope>
    <source>
        <strain evidence="2 3">CGMCC 1.5058</strain>
    </source>
</reference>
<protein>
    <submittedName>
        <fullName evidence="2">Dihydrofolate reductase</fullName>
    </submittedName>
</protein>
<dbReference type="InterPro" id="IPR050765">
    <property type="entry name" value="Riboflavin_Biosynth_HTPR"/>
</dbReference>
<dbReference type="SUPFAM" id="SSF53597">
    <property type="entry name" value="Dihydrofolate reductase-like"/>
    <property type="match status" value="1"/>
</dbReference>
<dbReference type="Proteomes" id="UP000183255">
    <property type="component" value="Unassembled WGS sequence"/>
</dbReference>
<dbReference type="GO" id="GO:0008703">
    <property type="term" value="F:5-amino-6-(5-phosphoribosylamino)uracil reductase activity"/>
    <property type="evidence" value="ECO:0007669"/>
    <property type="project" value="InterPro"/>
</dbReference>
<sequence>MSTKRKVLLDLAVSLDGYIEGPHGEIDWCIMEEEMAFEQFLERVDTILFGRKSYELFLQFLRNPFLSEEDRFMMVTMNSKNKVVFSRSLSGLDDARIISENLKEEVEKLLLEPGKDLWLYGGASLIEAFMKEDLVDEYRLSVHPVLLGSGKSLFTGLMERKNLQLKETKSFPSGVVQLIYEKCAIPGEII</sequence>
<dbReference type="EMBL" id="FNDZ01000001">
    <property type="protein sequence ID" value="SDI17406.1"/>
    <property type="molecule type" value="Genomic_DNA"/>
</dbReference>
<dbReference type="GO" id="GO:0009231">
    <property type="term" value="P:riboflavin biosynthetic process"/>
    <property type="evidence" value="ECO:0007669"/>
    <property type="project" value="InterPro"/>
</dbReference>
<evidence type="ECO:0000259" key="1">
    <source>
        <dbReference type="Pfam" id="PF01872"/>
    </source>
</evidence>
<feature type="domain" description="Bacterial bifunctional deaminase-reductase C-terminal" evidence="1">
    <location>
        <begin position="5"/>
        <end position="176"/>
    </location>
</feature>
<dbReference type="AlphaFoldDB" id="A0A1G8IER9"/>
<accession>A0A1G8IER9</accession>
<evidence type="ECO:0000313" key="3">
    <source>
        <dbReference type="Proteomes" id="UP000183255"/>
    </source>
</evidence>
<gene>
    <name evidence="2" type="ORF">SAMN05421804_101865</name>
</gene>
<dbReference type="Gene3D" id="3.40.430.10">
    <property type="entry name" value="Dihydrofolate Reductase, subunit A"/>
    <property type="match status" value="1"/>
</dbReference>
<evidence type="ECO:0000313" key="2">
    <source>
        <dbReference type="EMBL" id="SDI17406.1"/>
    </source>
</evidence>
<dbReference type="RefSeq" id="WP_031574506.1">
    <property type="nucleotide sequence ID" value="NZ_FNDZ01000001.1"/>
</dbReference>
<name>A0A1G8IER9_9CLOT</name>
<proteinExistence type="predicted"/>